<feature type="transmembrane region" description="Helical" evidence="8">
    <location>
        <begin position="414"/>
        <end position="435"/>
    </location>
</feature>
<feature type="transmembrane region" description="Helical" evidence="8">
    <location>
        <begin position="455"/>
        <end position="479"/>
    </location>
</feature>
<evidence type="ECO:0000256" key="1">
    <source>
        <dbReference type="ARBA" id="ARBA00004141"/>
    </source>
</evidence>
<dbReference type="PANTHER" id="PTHR48041">
    <property type="entry name" value="ABC TRANSPORTER G FAMILY MEMBER 28"/>
    <property type="match status" value="1"/>
</dbReference>
<keyword evidence="7 8" id="KW-0472">Membrane</keyword>
<feature type="transmembrane region" description="Helical" evidence="8">
    <location>
        <begin position="594"/>
        <end position="614"/>
    </location>
</feature>
<dbReference type="GO" id="GO:0005524">
    <property type="term" value="F:ATP binding"/>
    <property type="evidence" value="ECO:0007669"/>
    <property type="project" value="UniProtKB-KW"/>
</dbReference>
<evidence type="ECO:0000256" key="3">
    <source>
        <dbReference type="ARBA" id="ARBA00022692"/>
    </source>
</evidence>
<sequence length="621" mass="68505">MEEQPASDCDRQEPGAVNWIGLPLLEDPTEMGLELRFDNVCLRKPKSAEFILSSINGTVKASSLTGIMGQSGSGKTTLVNILAGKIPATSGSLFLNNVEKNLTERHNFSALVGFVSQDDIVHPHLTVFENILHSARIRLGRALNDQVIQKHVHEVVDGLGLRKVKHSVVGSQQRRIISGGECKRVSIALELVAAPQVLILDEPTSGLDAQAALSIMALLKSLSRQGITVICVIHQPRVEIFDALDNLLLLDQGRSVYTGRASDAKPYFQTQGYVFNPGLNPADLIMDIISGKVQPTSLDATDSKRQELLSGDTLETVPSSPYRNRRPLFNELETRYKKRIASWHRQVYLCVVRDLIQQSRQVPMFVTEIMGGILTGLLIGLAMYELRGQVFQGMFLAPFEVLSSAINYRLVTQLGLLGCLAITFAAAAPSVGIFGEEILVFKRESHSGHSEGAYFVGKVLSSFPRSFIAAFHYTTFYAVLATPFASFNMLLVLNFLYFYCIYGIGAIVAAVSSRENGPLVCLLATIVIAVFGGSEPRLPTVKGWRLEWLWYMSPGMWYSEAFVNEHVAPFAYLYNLDAASLETGYTFYRTGFDIGLMVIIGLVCRSIGCCLMVIRARTGWW</sequence>
<evidence type="ECO:0000259" key="9">
    <source>
        <dbReference type="PROSITE" id="PS50893"/>
    </source>
</evidence>
<keyword evidence="2" id="KW-0813">Transport</keyword>
<protein>
    <submittedName>
        <fullName evidence="10">ATP-binding cassette sub-family G member 2</fullName>
    </submittedName>
</protein>
<dbReference type="InterPro" id="IPR043926">
    <property type="entry name" value="ABCG_dom"/>
</dbReference>
<name>A0ABQ1BCK0_9EURO</name>
<keyword evidence="4" id="KW-0547">Nucleotide-binding</keyword>
<feature type="transmembrane region" description="Helical" evidence="8">
    <location>
        <begin position="362"/>
        <end position="384"/>
    </location>
</feature>
<dbReference type="SMART" id="SM00382">
    <property type="entry name" value="AAA"/>
    <property type="match status" value="1"/>
</dbReference>
<evidence type="ECO:0000313" key="11">
    <source>
        <dbReference type="Proteomes" id="UP000465266"/>
    </source>
</evidence>
<feature type="transmembrane region" description="Helical" evidence="8">
    <location>
        <begin position="517"/>
        <end position="534"/>
    </location>
</feature>
<dbReference type="InterPro" id="IPR027417">
    <property type="entry name" value="P-loop_NTPase"/>
</dbReference>
<dbReference type="InterPro" id="IPR003439">
    <property type="entry name" value="ABC_transporter-like_ATP-bd"/>
</dbReference>
<proteinExistence type="predicted"/>
<feature type="domain" description="ABC transporter" evidence="9">
    <location>
        <begin position="35"/>
        <end position="277"/>
    </location>
</feature>
<organism evidence="10 11">
    <name type="scientific">Aspergillus udagawae</name>
    <dbReference type="NCBI Taxonomy" id="91492"/>
    <lineage>
        <taxon>Eukaryota</taxon>
        <taxon>Fungi</taxon>
        <taxon>Dikarya</taxon>
        <taxon>Ascomycota</taxon>
        <taxon>Pezizomycotina</taxon>
        <taxon>Eurotiomycetes</taxon>
        <taxon>Eurotiomycetidae</taxon>
        <taxon>Eurotiales</taxon>
        <taxon>Aspergillaceae</taxon>
        <taxon>Aspergillus</taxon>
        <taxon>Aspergillus subgen. Fumigati</taxon>
    </lineage>
</organism>
<gene>
    <name evidence="10" type="ORF">IFM53868_08810</name>
</gene>
<dbReference type="PROSITE" id="PS00211">
    <property type="entry name" value="ABC_TRANSPORTER_1"/>
    <property type="match status" value="1"/>
</dbReference>
<dbReference type="InterPro" id="IPR003593">
    <property type="entry name" value="AAA+_ATPase"/>
</dbReference>
<dbReference type="EMBL" id="BLKG01000139">
    <property type="protein sequence ID" value="GFF96950.1"/>
    <property type="molecule type" value="Genomic_DNA"/>
</dbReference>
<accession>A0ABQ1BCK0</accession>
<dbReference type="InterPro" id="IPR013525">
    <property type="entry name" value="ABC2_TM"/>
</dbReference>
<keyword evidence="11" id="KW-1185">Reference proteome</keyword>
<evidence type="ECO:0000256" key="7">
    <source>
        <dbReference type="ARBA" id="ARBA00023136"/>
    </source>
</evidence>
<dbReference type="Pfam" id="PF01061">
    <property type="entry name" value="ABC2_membrane"/>
    <property type="match status" value="1"/>
</dbReference>
<comment type="subcellular location">
    <subcellularLocation>
        <location evidence="1">Membrane</location>
        <topology evidence="1">Multi-pass membrane protein</topology>
    </subcellularLocation>
</comment>
<comment type="caution">
    <text evidence="10">The sequence shown here is derived from an EMBL/GenBank/DDBJ whole genome shotgun (WGS) entry which is preliminary data.</text>
</comment>
<dbReference type="PANTHER" id="PTHR48041:SF91">
    <property type="entry name" value="ABC TRANSPORTER G FAMILY MEMBER 28"/>
    <property type="match status" value="1"/>
</dbReference>
<evidence type="ECO:0000256" key="2">
    <source>
        <dbReference type="ARBA" id="ARBA00022448"/>
    </source>
</evidence>
<dbReference type="Pfam" id="PF00005">
    <property type="entry name" value="ABC_tran"/>
    <property type="match status" value="1"/>
</dbReference>
<evidence type="ECO:0000256" key="8">
    <source>
        <dbReference type="SAM" id="Phobius"/>
    </source>
</evidence>
<evidence type="ECO:0000256" key="5">
    <source>
        <dbReference type="ARBA" id="ARBA00022840"/>
    </source>
</evidence>
<dbReference type="Gene3D" id="3.40.50.300">
    <property type="entry name" value="P-loop containing nucleotide triphosphate hydrolases"/>
    <property type="match status" value="1"/>
</dbReference>
<reference evidence="10 11" key="1">
    <citation type="submission" date="2020-01" db="EMBL/GenBank/DDBJ databases">
        <title>Draft genome sequence of Aspergillus udagawae IFM 53868.</title>
        <authorList>
            <person name="Takahashi H."/>
            <person name="Yaguchi T."/>
        </authorList>
    </citation>
    <scope>NUCLEOTIDE SEQUENCE [LARGE SCALE GENOMIC DNA]</scope>
    <source>
        <strain evidence="10 11">IFM 53868</strain>
    </source>
</reference>
<dbReference type="InterPro" id="IPR050352">
    <property type="entry name" value="ABCG_transporters"/>
</dbReference>
<feature type="transmembrane region" description="Helical" evidence="8">
    <location>
        <begin position="491"/>
        <end position="511"/>
    </location>
</feature>
<dbReference type="Pfam" id="PF19055">
    <property type="entry name" value="ABC2_membrane_7"/>
    <property type="match status" value="1"/>
</dbReference>
<keyword evidence="3 8" id="KW-0812">Transmembrane</keyword>
<dbReference type="SUPFAM" id="SSF52540">
    <property type="entry name" value="P-loop containing nucleoside triphosphate hydrolases"/>
    <property type="match status" value="1"/>
</dbReference>
<evidence type="ECO:0000256" key="4">
    <source>
        <dbReference type="ARBA" id="ARBA00022741"/>
    </source>
</evidence>
<dbReference type="InterPro" id="IPR017871">
    <property type="entry name" value="ABC_transporter-like_CS"/>
</dbReference>
<evidence type="ECO:0000256" key="6">
    <source>
        <dbReference type="ARBA" id="ARBA00022989"/>
    </source>
</evidence>
<dbReference type="Proteomes" id="UP000465266">
    <property type="component" value="Unassembled WGS sequence"/>
</dbReference>
<keyword evidence="5 10" id="KW-0067">ATP-binding</keyword>
<evidence type="ECO:0000313" key="10">
    <source>
        <dbReference type="EMBL" id="GFF96950.1"/>
    </source>
</evidence>
<keyword evidence="6 8" id="KW-1133">Transmembrane helix</keyword>
<dbReference type="PROSITE" id="PS50893">
    <property type="entry name" value="ABC_TRANSPORTER_2"/>
    <property type="match status" value="1"/>
</dbReference>